<dbReference type="AlphaFoldDB" id="A0A1A6A8R2"/>
<accession>A0A1A6A8R2</accession>
<name>A0A1A6A8R2_9TREE</name>
<reference evidence="2" key="1">
    <citation type="submission" date="2013-07" db="EMBL/GenBank/DDBJ databases">
        <title>The Genome Sequence of Cryptococcus dejecticola CBS10117.</title>
        <authorList>
            <consortium name="The Broad Institute Genome Sequencing Platform"/>
            <person name="Cuomo C."/>
            <person name="Litvintseva A."/>
            <person name="Chen Y."/>
            <person name="Heitman J."/>
            <person name="Sun S."/>
            <person name="Springer D."/>
            <person name="Dromer F."/>
            <person name="Young S.K."/>
            <person name="Zeng Q."/>
            <person name="Gargeya S."/>
            <person name="Fitzgerald M."/>
            <person name="Abouelleil A."/>
            <person name="Alvarado L."/>
            <person name="Berlin A.M."/>
            <person name="Chapman S.B."/>
            <person name="Dewar J."/>
            <person name="Goldberg J."/>
            <person name="Griggs A."/>
            <person name="Gujja S."/>
            <person name="Hansen M."/>
            <person name="Howarth C."/>
            <person name="Imamovic A."/>
            <person name="Larimer J."/>
            <person name="McCowan C."/>
            <person name="Murphy C."/>
            <person name="Pearson M."/>
            <person name="Priest M."/>
            <person name="Roberts A."/>
            <person name="Saif S."/>
            <person name="Shea T."/>
            <person name="Sykes S."/>
            <person name="Wortman J."/>
            <person name="Nusbaum C."/>
            <person name="Birren B."/>
        </authorList>
    </citation>
    <scope>NUCLEOTIDE SEQUENCE [LARGE SCALE GENOMIC DNA]</scope>
    <source>
        <strain evidence="2">CBS 10117</strain>
    </source>
</reference>
<sequence length="148" mass="15691">MTTANSAIELPDLSESSPDGDSETWSQARASEDSCITQNTDTRSTRDTDVSALRAAYDRHFEPGGLASHGPTETASHVGSHSSSQTTLVSPTTPDRVHYGNQGYTRHIASSSGADVTHAELLQEAQRGREEFIAAFSAKGRNLAAISA</sequence>
<feature type="compositionally biased region" description="Polar residues" evidence="1">
    <location>
        <begin position="71"/>
        <end position="93"/>
    </location>
</feature>
<feature type="compositionally biased region" description="Polar residues" evidence="1">
    <location>
        <begin position="14"/>
        <end position="39"/>
    </location>
</feature>
<feature type="region of interest" description="Disordered" evidence="1">
    <location>
        <begin position="1"/>
        <end position="102"/>
    </location>
</feature>
<protein>
    <submittedName>
        <fullName evidence="2">Uncharacterized protein</fullName>
    </submittedName>
</protein>
<evidence type="ECO:0000313" key="2">
    <source>
        <dbReference type="EMBL" id="OBR86448.1"/>
    </source>
</evidence>
<dbReference type="EMBL" id="KI894029">
    <property type="protein sequence ID" value="OBR86448.1"/>
    <property type="molecule type" value="Genomic_DNA"/>
</dbReference>
<organism evidence="2">
    <name type="scientific">Kwoniella dejecticola CBS 10117</name>
    <dbReference type="NCBI Taxonomy" id="1296121"/>
    <lineage>
        <taxon>Eukaryota</taxon>
        <taxon>Fungi</taxon>
        <taxon>Dikarya</taxon>
        <taxon>Basidiomycota</taxon>
        <taxon>Agaricomycotina</taxon>
        <taxon>Tremellomycetes</taxon>
        <taxon>Tremellales</taxon>
        <taxon>Cryptococcaceae</taxon>
        <taxon>Kwoniella</taxon>
    </lineage>
</organism>
<dbReference type="VEuPathDB" id="FungiDB:I303_02455"/>
<evidence type="ECO:0000256" key="1">
    <source>
        <dbReference type="SAM" id="MobiDB-lite"/>
    </source>
</evidence>
<gene>
    <name evidence="2" type="ORF">I303_02455</name>
</gene>
<proteinExistence type="predicted"/>